<dbReference type="AlphaFoldDB" id="A0A316IIP2"/>
<dbReference type="RefSeq" id="WP_109722226.1">
    <property type="nucleotide sequence ID" value="NZ_MSZV01000075.1"/>
</dbReference>
<dbReference type="InterPro" id="IPR018968">
    <property type="entry name" value="Phasin"/>
</dbReference>
<dbReference type="Pfam" id="PF09361">
    <property type="entry name" value="Phasin_2"/>
    <property type="match status" value="1"/>
</dbReference>
<proteinExistence type="predicted"/>
<sequence length="129" mass="13735">MTQQLNSQVFAYARQFADGAFKAQSIALQGLEQIAGLQLGVLEKQSAAANDFFAVAAEARTADGLRGLWEKGFALNRDSAERAVTVAREILAVTQKTAESLGELAKEQQQVVKEAVTAPVVEAKKAAAK</sequence>
<name>A0A316IIP2_9GAMM</name>
<feature type="domain" description="Phasin" evidence="1">
    <location>
        <begin position="8"/>
        <end position="108"/>
    </location>
</feature>
<dbReference type="Proteomes" id="UP000245812">
    <property type="component" value="Unassembled WGS sequence"/>
</dbReference>
<accession>A0A316IIP2</accession>
<gene>
    <name evidence="2" type="ORF">C7456_102117</name>
</gene>
<evidence type="ECO:0000259" key="1">
    <source>
        <dbReference type="Pfam" id="PF09361"/>
    </source>
</evidence>
<dbReference type="OrthoDB" id="6058047at2"/>
<comment type="caution">
    <text evidence="2">The sequence shown here is derived from an EMBL/GenBank/DDBJ whole genome shotgun (WGS) entry which is preliminary data.</text>
</comment>
<protein>
    <submittedName>
        <fullName evidence="2">Phasin protein</fullName>
    </submittedName>
</protein>
<evidence type="ECO:0000313" key="2">
    <source>
        <dbReference type="EMBL" id="PWK92384.1"/>
    </source>
</evidence>
<organism evidence="2 3">
    <name type="scientific">Fulvimonas soli</name>
    <dbReference type="NCBI Taxonomy" id="155197"/>
    <lineage>
        <taxon>Bacteria</taxon>
        <taxon>Pseudomonadati</taxon>
        <taxon>Pseudomonadota</taxon>
        <taxon>Gammaproteobacteria</taxon>
        <taxon>Lysobacterales</taxon>
        <taxon>Rhodanobacteraceae</taxon>
        <taxon>Fulvimonas</taxon>
    </lineage>
</organism>
<reference evidence="2 3" key="1">
    <citation type="submission" date="2018-05" db="EMBL/GenBank/DDBJ databases">
        <title>Genomic Encyclopedia of Type Strains, Phase IV (KMG-IV): sequencing the most valuable type-strain genomes for metagenomic binning, comparative biology and taxonomic classification.</title>
        <authorList>
            <person name="Goeker M."/>
        </authorList>
    </citation>
    <scope>NUCLEOTIDE SEQUENCE [LARGE SCALE GENOMIC DNA]</scope>
    <source>
        <strain evidence="2 3">DSM 14263</strain>
    </source>
</reference>
<keyword evidence="3" id="KW-1185">Reference proteome</keyword>
<evidence type="ECO:0000313" key="3">
    <source>
        <dbReference type="Proteomes" id="UP000245812"/>
    </source>
</evidence>
<dbReference type="EMBL" id="QGHC01000002">
    <property type="protein sequence ID" value="PWK92384.1"/>
    <property type="molecule type" value="Genomic_DNA"/>
</dbReference>